<dbReference type="AlphaFoldDB" id="A0A2H0VGA4"/>
<proteinExistence type="inferred from homology"/>
<evidence type="ECO:0000256" key="1">
    <source>
        <dbReference type="ARBA" id="ARBA00007837"/>
    </source>
</evidence>
<dbReference type="PANTHER" id="PTHR43030:SF1">
    <property type="entry name" value="PHOSPHOENOLPYRUVATE SYNTHASE"/>
    <property type="match status" value="1"/>
</dbReference>
<dbReference type="InterPro" id="IPR006319">
    <property type="entry name" value="PEP_synth"/>
</dbReference>
<keyword evidence="2" id="KW-0547">Nucleotide-binding</keyword>
<feature type="domain" description="PEP-utilising enzyme mobile" evidence="4">
    <location>
        <begin position="275"/>
        <end position="345"/>
    </location>
</feature>
<dbReference type="Pfam" id="PF00391">
    <property type="entry name" value="PEP-utilizers"/>
    <property type="match status" value="1"/>
</dbReference>
<gene>
    <name evidence="5" type="ORF">COT91_01625</name>
</gene>
<dbReference type="Proteomes" id="UP000230557">
    <property type="component" value="Unassembled WGS sequence"/>
</dbReference>
<organism evidence="5 6">
    <name type="scientific">Candidatus Doudnabacteria bacterium CG10_big_fil_rev_8_21_14_0_10_41_10</name>
    <dbReference type="NCBI Taxonomy" id="1974551"/>
    <lineage>
        <taxon>Bacteria</taxon>
        <taxon>Candidatus Doudnaibacteriota</taxon>
    </lineage>
</organism>
<comment type="caution">
    <text evidence="5">The sequence shown here is derived from an EMBL/GenBank/DDBJ whole genome shotgun (WGS) entry which is preliminary data.</text>
</comment>
<dbReference type="SUPFAM" id="SSF52009">
    <property type="entry name" value="Phosphohistidine domain"/>
    <property type="match status" value="1"/>
</dbReference>
<name>A0A2H0VGA4_9BACT</name>
<evidence type="ECO:0000256" key="3">
    <source>
        <dbReference type="ARBA" id="ARBA00022840"/>
    </source>
</evidence>
<dbReference type="GO" id="GO:0008986">
    <property type="term" value="F:pyruvate, water dikinase activity"/>
    <property type="evidence" value="ECO:0007669"/>
    <property type="project" value="InterPro"/>
</dbReference>
<protein>
    <recommendedName>
        <fullName evidence="4">PEP-utilising enzyme mobile domain-containing protein</fullName>
    </recommendedName>
</protein>
<evidence type="ECO:0000256" key="2">
    <source>
        <dbReference type="ARBA" id="ARBA00022741"/>
    </source>
</evidence>
<sequence length="360" mass="41280">MNSKFFKHNDWGQIWAGSWSVHTCSHLGNHLTKDIVFGGKSFLRQSAIIVVKGKSACWAREADRDRVGKYLVRKASRDGGLIKEICNALKKEADKILTFIDKYQSKKLTLNLYREFWGKVAHYYQRHLADKYFVDYLEQDLLKKFLPVLEEARLYAEPVFKRIEDFTEAYAKSIGRQTNKPEELILCMNREEMEDYLKNKSFPIMEELKVRFKKTAMLFDRKTYILKTGEQAENIEEIILRIPASKIIKGQPAYAGKAKGKVRIIWEPKKVKLFNAGDILVTGMTRPEFLPFMKKSAAFVTDAGGILSHAAITARELKKPCIIGTKVATKVLKDGDLVEVDANKGIVRLVKTAVRRVRKV</sequence>
<comment type="similarity">
    <text evidence="1">Belongs to the PEP-utilizing enzyme family.</text>
</comment>
<dbReference type="EMBL" id="PFAJ01000022">
    <property type="protein sequence ID" value="PIR97389.1"/>
    <property type="molecule type" value="Genomic_DNA"/>
</dbReference>
<dbReference type="PANTHER" id="PTHR43030">
    <property type="entry name" value="PHOSPHOENOLPYRUVATE SYNTHASE"/>
    <property type="match status" value="1"/>
</dbReference>
<evidence type="ECO:0000313" key="5">
    <source>
        <dbReference type="EMBL" id="PIR97389.1"/>
    </source>
</evidence>
<reference evidence="6" key="1">
    <citation type="submission" date="2017-09" db="EMBL/GenBank/DDBJ databases">
        <title>Depth-based differentiation of microbial function through sediment-hosted aquifers and enrichment of novel symbionts in the deep terrestrial subsurface.</title>
        <authorList>
            <person name="Probst A.J."/>
            <person name="Ladd B."/>
            <person name="Jarett J.K."/>
            <person name="Geller-Mcgrath D.E."/>
            <person name="Sieber C.M.K."/>
            <person name="Emerson J.B."/>
            <person name="Anantharaman K."/>
            <person name="Thomas B.C."/>
            <person name="Malmstrom R."/>
            <person name="Stieglmeier M."/>
            <person name="Klingl A."/>
            <person name="Woyke T."/>
            <person name="Ryan C.M."/>
            <person name="Banfield J.F."/>
        </authorList>
    </citation>
    <scope>NUCLEOTIDE SEQUENCE [LARGE SCALE GENOMIC DNA]</scope>
</reference>
<evidence type="ECO:0000259" key="4">
    <source>
        <dbReference type="Pfam" id="PF00391"/>
    </source>
</evidence>
<dbReference type="Gene3D" id="3.50.30.10">
    <property type="entry name" value="Phosphohistidine domain"/>
    <property type="match status" value="1"/>
</dbReference>
<accession>A0A2H0VGA4</accession>
<keyword evidence="3" id="KW-0067">ATP-binding</keyword>
<dbReference type="InterPro" id="IPR008279">
    <property type="entry name" value="PEP-util_enz_mobile_dom"/>
</dbReference>
<dbReference type="InterPro" id="IPR036637">
    <property type="entry name" value="Phosphohistidine_dom_sf"/>
</dbReference>
<evidence type="ECO:0000313" key="6">
    <source>
        <dbReference type="Proteomes" id="UP000230557"/>
    </source>
</evidence>
<dbReference type="GO" id="GO:0005524">
    <property type="term" value="F:ATP binding"/>
    <property type="evidence" value="ECO:0007669"/>
    <property type="project" value="UniProtKB-KW"/>
</dbReference>